<evidence type="ECO:0000259" key="9">
    <source>
        <dbReference type="PROSITE" id="PS50893"/>
    </source>
</evidence>
<dbReference type="SMART" id="SM00382">
    <property type="entry name" value="AAA"/>
    <property type="match status" value="1"/>
</dbReference>
<keyword evidence="7 8" id="KW-0472">Membrane</keyword>
<dbReference type="Proteomes" id="UP000010473">
    <property type="component" value="Chromosome"/>
</dbReference>
<dbReference type="InterPro" id="IPR003439">
    <property type="entry name" value="ABC_transporter-like_ATP-bd"/>
</dbReference>
<keyword evidence="12" id="KW-1185">Reference proteome</keyword>
<dbReference type="PROSITE" id="PS50929">
    <property type="entry name" value="ABC_TM1F"/>
    <property type="match status" value="1"/>
</dbReference>
<dbReference type="InterPro" id="IPR027417">
    <property type="entry name" value="P-loop_NTPase"/>
</dbReference>
<dbReference type="PANTHER" id="PTHR11384">
    <property type="entry name" value="ATP-BINDING CASSETTE, SUB-FAMILY D MEMBER"/>
    <property type="match status" value="1"/>
</dbReference>
<protein>
    <submittedName>
        <fullName evidence="11">ABC transporter domain-containing protein</fullName>
    </submittedName>
</protein>
<proteinExistence type="predicted"/>
<feature type="transmembrane region" description="Helical" evidence="8">
    <location>
        <begin position="175"/>
        <end position="195"/>
    </location>
</feature>
<evidence type="ECO:0000313" key="12">
    <source>
        <dbReference type="Proteomes" id="UP000010473"/>
    </source>
</evidence>
<keyword evidence="2" id="KW-0813">Transport</keyword>
<dbReference type="GO" id="GO:0016887">
    <property type="term" value="F:ATP hydrolysis activity"/>
    <property type="evidence" value="ECO:0007669"/>
    <property type="project" value="InterPro"/>
</dbReference>
<dbReference type="InterPro" id="IPR036640">
    <property type="entry name" value="ABC1_TM_sf"/>
</dbReference>
<dbReference type="KEGG" id="scs:Sta7437_0142"/>
<dbReference type="Gene3D" id="3.40.50.300">
    <property type="entry name" value="P-loop containing nucleotide triphosphate hydrolases"/>
    <property type="match status" value="1"/>
</dbReference>
<dbReference type="HOGENOM" id="CLU_007587_6_0_3"/>
<dbReference type="InterPro" id="IPR017871">
    <property type="entry name" value="ABC_transporter-like_CS"/>
</dbReference>
<dbReference type="CDD" id="cd03223">
    <property type="entry name" value="ABCD_peroxisomal_ALDP"/>
    <property type="match status" value="1"/>
</dbReference>
<dbReference type="SUPFAM" id="SSF52540">
    <property type="entry name" value="P-loop containing nucleoside triphosphate hydrolases"/>
    <property type="match status" value="1"/>
</dbReference>
<feature type="transmembrane region" description="Helical" evidence="8">
    <location>
        <begin position="71"/>
        <end position="93"/>
    </location>
</feature>
<dbReference type="PROSITE" id="PS50893">
    <property type="entry name" value="ABC_TRANSPORTER_2"/>
    <property type="match status" value="1"/>
</dbReference>
<dbReference type="PATRIC" id="fig|111780.3.peg.145"/>
<sequence>MMNRFNFQVFKRFWAIAKLYWFGNEKKGAWTLLGLLFILLIAYTLLSVKLTEEQGNIISSLSAKSPERFWTTIKIFLGILIVYVPLFAGFNYVQYRLGNYWRRWLTQNFLGRYFSNRAFYELGNFNTNIDNPDQRISEDIKGFTQDSLVFLLVIINSIFQVAAFSFVLWKISPNLVWLLVGYALVGTIFATGVFGKKLVKVNFDQLKKEANFRFGLVRIRENSESIAFYQGENQENNKLKQIFHEVFENFNLLILWQELYFGLFVNTYEFIPYIIPAIVVAPSVFDGTFEVGKVTEAQIAFARVFASLNIIVSRFQSLTAFVAGIDRLSSLDEYLNRLEHKTTRRERPTIDTVEDGRLAIQRLTLQTPNYQKTLVRNLSFALEPRTGLLIMGSSGCGKSSLLRAIAGLWNSGTGVITRPHLAQMLFLPQKPYMILGTLRNQLIYPQAELSIEDQQLYHVLEQVNLADLADRFGGLNAEQDWGDVLSLGEQQRLAFARILINKPKYTILDEATSALDLKNEENLYNHLKKSETTFISVGHRSTLLKYHKLVLKIENSEQWQLEQVT</sequence>
<dbReference type="Pfam" id="PF00005">
    <property type="entry name" value="ABC_tran"/>
    <property type="match status" value="1"/>
</dbReference>
<keyword evidence="4" id="KW-0547">Nucleotide-binding</keyword>
<dbReference type="GO" id="GO:0005524">
    <property type="term" value="F:ATP binding"/>
    <property type="evidence" value="ECO:0007669"/>
    <property type="project" value="UniProtKB-KW"/>
</dbReference>
<dbReference type="Gene3D" id="1.20.1560.10">
    <property type="entry name" value="ABC transporter type 1, transmembrane domain"/>
    <property type="match status" value="1"/>
</dbReference>
<dbReference type="InterPro" id="IPR011527">
    <property type="entry name" value="ABC1_TM_dom"/>
</dbReference>
<keyword evidence="5" id="KW-0067">ATP-binding</keyword>
<evidence type="ECO:0000256" key="7">
    <source>
        <dbReference type="ARBA" id="ARBA00023136"/>
    </source>
</evidence>
<keyword evidence="3 8" id="KW-0812">Transmembrane</keyword>
<dbReference type="Pfam" id="PF06472">
    <property type="entry name" value="ABC_membrane_2"/>
    <property type="match status" value="1"/>
</dbReference>
<comment type="subcellular location">
    <subcellularLocation>
        <location evidence="1">Cell membrane</location>
        <topology evidence="1">Multi-pass membrane protein</topology>
    </subcellularLocation>
</comment>
<evidence type="ECO:0000256" key="2">
    <source>
        <dbReference type="ARBA" id="ARBA00022448"/>
    </source>
</evidence>
<dbReference type="eggNOG" id="COG4178">
    <property type="taxonomic scope" value="Bacteria"/>
</dbReference>
<dbReference type="PANTHER" id="PTHR11384:SF59">
    <property type="entry name" value="LYSOSOMAL COBALAMIN TRANSPORTER ABCD4"/>
    <property type="match status" value="1"/>
</dbReference>
<gene>
    <name evidence="11" type="ordered locus">Sta7437_0142</name>
</gene>
<feature type="transmembrane region" description="Helical" evidence="8">
    <location>
        <begin position="148"/>
        <end position="169"/>
    </location>
</feature>
<dbReference type="EMBL" id="CP003653">
    <property type="protein sequence ID" value="AFZ33761.1"/>
    <property type="molecule type" value="Genomic_DNA"/>
</dbReference>
<organism evidence="11 12">
    <name type="scientific">Stanieria cyanosphaera (strain ATCC 29371 / PCC 7437)</name>
    <dbReference type="NCBI Taxonomy" id="111780"/>
    <lineage>
        <taxon>Bacteria</taxon>
        <taxon>Bacillati</taxon>
        <taxon>Cyanobacteriota</taxon>
        <taxon>Cyanophyceae</taxon>
        <taxon>Pleurocapsales</taxon>
        <taxon>Dermocarpellaceae</taxon>
        <taxon>Stanieria</taxon>
    </lineage>
</organism>
<name>K9XNZ1_STAC7</name>
<dbReference type="PROSITE" id="PS00211">
    <property type="entry name" value="ABC_TRANSPORTER_1"/>
    <property type="match status" value="1"/>
</dbReference>
<accession>K9XNZ1</accession>
<evidence type="ECO:0000256" key="1">
    <source>
        <dbReference type="ARBA" id="ARBA00004651"/>
    </source>
</evidence>
<dbReference type="SUPFAM" id="SSF90123">
    <property type="entry name" value="ABC transporter transmembrane region"/>
    <property type="match status" value="1"/>
</dbReference>
<evidence type="ECO:0000256" key="4">
    <source>
        <dbReference type="ARBA" id="ARBA00022741"/>
    </source>
</evidence>
<evidence type="ECO:0000256" key="3">
    <source>
        <dbReference type="ARBA" id="ARBA00022692"/>
    </source>
</evidence>
<evidence type="ECO:0000256" key="6">
    <source>
        <dbReference type="ARBA" id="ARBA00022989"/>
    </source>
</evidence>
<dbReference type="AlphaFoldDB" id="K9XNZ1"/>
<dbReference type="STRING" id="111780.Sta7437_0142"/>
<feature type="domain" description="ABC transporter" evidence="9">
    <location>
        <begin position="358"/>
        <end position="564"/>
    </location>
</feature>
<reference evidence="12" key="1">
    <citation type="journal article" date="2013" name="Proc. Natl. Acad. Sci. U.S.A.">
        <title>Improving the coverage of the cyanobacterial phylum using diversity-driven genome sequencing.</title>
        <authorList>
            <person name="Shih P.M."/>
            <person name="Wu D."/>
            <person name="Latifi A."/>
            <person name="Axen S.D."/>
            <person name="Fewer D.P."/>
            <person name="Talla E."/>
            <person name="Calteau A."/>
            <person name="Cai F."/>
            <person name="Tandeau de Marsac N."/>
            <person name="Rippka R."/>
            <person name="Herdman M."/>
            <person name="Sivonen K."/>
            <person name="Coursin T."/>
            <person name="Laurent T."/>
            <person name="Goodwin L."/>
            <person name="Nolan M."/>
            <person name="Davenport K.W."/>
            <person name="Han C.S."/>
            <person name="Rubin E.M."/>
            <person name="Eisen J.A."/>
            <person name="Woyke T."/>
            <person name="Gugger M."/>
            <person name="Kerfeld C.A."/>
        </authorList>
    </citation>
    <scope>NUCLEOTIDE SEQUENCE [LARGE SCALE GENOMIC DNA]</scope>
    <source>
        <strain evidence="12">ATCC 29371 / PCC 7437</strain>
    </source>
</reference>
<keyword evidence="6 8" id="KW-1133">Transmembrane helix</keyword>
<dbReference type="InterPro" id="IPR003593">
    <property type="entry name" value="AAA+_ATPase"/>
</dbReference>
<evidence type="ECO:0000259" key="10">
    <source>
        <dbReference type="PROSITE" id="PS50929"/>
    </source>
</evidence>
<feature type="domain" description="ABC transmembrane type-1" evidence="10">
    <location>
        <begin position="35"/>
        <end position="320"/>
    </location>
</feature>
<evidence type="ECO:0000256" key="5">
    <source>
        <dbReference type="ARBA" id="ARBA00022840"/>
    </source>
</evidence>
<dbReference type="GO" id="GO:0005886">
    <property type="term" value="C:plasma membrane"/>
    <property type="evidence" value="ECO:0007669"/>
    <property type="project" value="UniProtKB-SubCell"/>
</dbReference>
<evidence type="ECO:0000313" key="11">
    <source>
        <dbReference type="EMBL" id="AFZ33761.1"/>
    </source>
</evidence>
<dbReference type="InterPro" id="IPR050835">
    <property type="entry name" value="ABC_transporter_sub-D"/>
</dbReference>
<dbReference type="GO" id="GO:0140359">
    <property type="term" value="F:ABC-type transporter activity"/>
    <property type="evidence" value="ECO:0007669"/>
    <property type="project" value="InterPro"/>
</dbReference>
<evidence type="ECO:0000256" key="8">
    <source>
        <dbReference type="SAM" id="Phobius"/>
    </source>
</evidence>